<organism evidence="1">
    <name type="scientific">viral metagenome</name>
    <dbReference type="NCBI Taxonomy" id="1070528"/>
    <lineage>
        <taxon>unclassified sequences</taxon>
        <taxon>metagenomes</taxon>
        <taxon>organismal metagenomes</taxon>
    </lineage>
</organism>
<evidence type="ECO:0000313" key="1">
    <source>
        <dbReference type="EMBL" id="QJA62161.1"/>
    </source>
</evidence>
<gene>
    <name evidence="2" type="ORF">MM415A02420_0001</name>
    <name evidence="1" type="ORF">MM415B00820_0023</name>
</gene>
<reference evidence="1" key="1">
    <citation type="submission" date="2020-03" db="EMBL/GenBank/DDBJ databases">
        <title>The deep terrestrial virosphere.</title>
        <authorList>
            <person name="Holmfeldt K."/>
            <person name="Nilsson E."/>
            <person name="Simone D."/>
            <person name="Lopez-Fernandez M."/>
            <person name="Wu X."/>
            <person name="de Brujin I."/>
            <person name="Lundin D."/>
            <person name="Andersson A."/>
            <person name="Bertilsson S."/>
            <person name="Dopson M."/>
        </authorList>
    </citation>
    <scope>NUCLEOTIDE SEQUENCE</scope>
    <source>
        <strain evidence="2">MM415A02420</strain>
        <strain evidence="1">MM415B00820</strain>
    </source>
</reference>
<dbReference type="EMBL" id="MT142015">
    <property type="protein sequence ID" value="QJA73275.1"/>
    <property type="molecule type" value="Genomic_DNA"/>
</dbReference>
<protein>
    <submittedName>
        <fullName evidence="1">Uncharacterized protein</fullName>
    </submittedName>
</protein>
<dbReference type="EMBL" id="MT141463">
    <property type="protein sequence ID" value="QJA62161.1"/>
    <property type="molecule type" value="Genomic_DNA"/>
</dbReference>
<sequence>MIYKVFTIASGTILEGAKVSDVTLSGGVKIQAIIIGEEGRGSWREIIPVQGLREDEKDIFFAKIGETQSGKKKLLAKSQADTDEKIICVFLTKIGFRGSNRHTGDRTPDWKEESGDFYPFSGEQLTEKPGVISQGAAGRMGSGQQLIALMPKNVVFRTCYGGRLYGAPSAHYYKWTGSELLHATWDERQILEW</sequence>
<dbReference type="AlphaFoldDB" id="A0A6M3IYW6"/>
<accession>A0A6M3IYW6</accession>
<evidence type="ECO:0000313" key="2">
    <source>
        <dbReference type="EMBL" id="QJA73275.1"/>
    </source>
</evidence>
<name>A0A6M3IYW6_9ZZZZ</name>
<proteinExistence type="predicted"/>